<organism evidence="2 3">
    <name type="scientific">Dioscorea cayennensis subsp. rotundata</name>
    <name type="common">White Guinea yam</name>
    <name type="synonym">Dioscorea rotundata</name>
    <dbReference type="NCBI Taxonomy" id="55577"/>
    <lineage>
        <taxon>Eukaryota</taxon>
        <taxon>Viridiplantae</taxon>
        <taxon>Streptophyta</taxon>
        <taxon>Embryophyta</taxon>
        <taxon>Tracheophyta</taxon>
        <taxon>Spermatophyta</taxon>
        <taxon>Magnoliopsida</taxon>
        <taxon>Liliopsida</taxon>
        <taxon>Dioscoreales</taxon>
        <taxon>Dioscoreaceae</taxon>
        <taxon>Dioscorea</taxon>
    </lineage>
</organism>
<evidence type="ECO:0000313" key="3">
    <source>
        <dbReference type="RefSeq" id="XP_039123307.1"/>
    </source>
</evidence>
<evidence type="ECO:0000313" key="2">
    <source>
        <dbReference type="Proteomes" id="UP001515500"/>
    </source>
</evidence>
<sequence>MGAGHYFFVNGMHLFGKYGGFLLGAIGKNDNEGLFHVAFGIVHNETNENLTWFLATLGEVLYGDDDYDKVITFVSDKSKGLAKAVVKVFPSTPHGFCLRHFEANFMRVNARLGKALREECWAIIIIIVFACMSREYDTAISELESILTAAHHWFKLMNMFTNKRVQSHKWETHLCPEIHNKVDQLVEDSRSLWVGRSDGDNYEVVDENNNAVNFI</sequence>
<protein>
    <submittedName>
        <fullName evidence="3">Uncharacterized protein LOC120259915</fullName>
    </submittedName>
</protein>
<evidence type="ECO:0000259" key="1">
    <source>
        <dbReference type="Pfam" id="PF10551"/>
    </source>
</evidence>
<dbReference type="RefSeq" id="XP_039123307.1">
    <property type="nucleotide sequence ID" value="XM_039267373.1"/>
</dbReference>
<reference evidence="3" key="1">
    <citation type="submission" date="2025-08" db="UniProtKB">
        <authorList>
            <consortium name="RefSeq"/>
        </authorList>
    </citation>
    <scope>IDENTIFICATION</scope>
</reference>
<feature type="domain" description="MULE transposase" evidence="1">
    <location>
        <begin position="9"/>
        <end position="103"/>
    </location>
</feature>
<proteinExistence type="predicted"/>
<accession>A0AB40B7U1</accession>
<dbReference type="Pfam" id="PF10551">
    <property type="entry name" value="MULE"/>
    <property type="match status" value="1"/>
</dbReference>
<dbReference type="PANTHER" id="PTHR31973">
    <property type="entry name" value="POLYPROTEIN, PUTATIVE-RELATED"/>
    <property type="match status" value="1"/>
</dbReference>
<name>A0AB40B7U1_DIOCR</name>
<dbReference type="GeneID" id="120259915"/>
<dbReference type="InterPro" id="IPR018289">
    <property type="entry name" value="MULE_transposase_dom"/>
</dbReference>
<dbReference type="PANTHER" id="PTHR31973:SF187">
    <property type="entry name" value="MUTATOR TRANSPOSASE MUDRA PROTEIN"/>
    <property type="match status" value="1"/>
</dbReference>
<dbReference type="AlphaFoldDB" id="A0AB40B7U1"/>
<keyword evidence="2" id="KW-1185">Reference proteome</keyword>
<dbReference type="Proteomes" id="UP001515500">
    <property type="component" value="Chromosome 5"/>
</dbReference>
<gene>
    <name evidence="3" type="primary">LOC120259915</name>
</gene>